<dbReference type="VEuPathDB" id="VectorBase:GPPI035468"/>
<keyword evidence="2" id="KW-1185">Reference proteome</keyword>
<sequence>MKLLSAKVNLKRDRRRFAKMIVGSLEELFASAKPIDETERLIGRVLAVLCSDNSLHCTLHFETTRLIVSPLDVASRLRKHIVFHLEVIFGTWEAPSSVWSNMSLISLNVEMNSVLSAGNLM</sequence>
<protein>
    <submittedName>
        <fullName evidence="1">Uncharacterized protein</fullName>
    </submittedName>
</protein>
<dbReference type="EnsemblMetazoa" id="GPPI035468-RA">
    <property type="protein sequence ID" value="GPPI035468-PA"/>
    <property type="gene ID" value="GPPI035468"/>
</dbReference>
<evidence type="ECO:0000313" key="1">
    <source>
        <dbReference type="EnsemblMetazoa" id="GPPI035468-PA"/>
    </source>
</evidence>
<reference evidence="2" key="1">
    <citation type="submission" date="2015-01" db="EMBL/GenBank/DDBJ databases">
        <authorList>
            <person name="Aksoy S."/>
            <person name="Warren W."/>
            <person name="Wilson R.K."/>
        </authorList>
    </citation>
    <scope>NUCLEOTIDE SEQUENCE [LARGE SCALE GENOMIC DNA]</scope>
    <source>
        <strain evidence="2">IAEA</strain>
    </source>
</reference>
<organism evidence="1 2">
    <name type="scientific">Glossina palpalis gambiensis</name>
    <dbReference type="NCBI Taxonomy" id="67801"/>
    <lineage>
        <taxon>Eukaryota</taxon>
        <taxon>Metazoa</taxon>
        <taxon>Ecdysozoa</taxon>
        <taxon>Arthropoda</taxon>
        <taxon>Hexapoda</taxon>
        <taxon>Insecta</taxon>
        <taxon>Pterygota</taxon>
        <taxon>Neoptera</taxon>
        <taxon>Endopterygota</taxon>
        <taxon>Diptera</taxon>
        <taxon>Brachycera</taxon>
        <taxon>Muscomorpha</taxon>
        <taxon>Hippoboscoidea</taxon>
        <taxon>Glossinidae</taxon>
        <taxon>Glossina</taxon>
    </lineage>
</organism>
<reference evidence="1" key="2">
    <citation type="submission" date="2020-05" db="UniProtKB">
        <authorList>
            <consortium name="EnsemblMetazoa"/>
        </authorList>
    </citation>
    <scope>IDENTIFICATION</scope>
    <source>
        <strain evidence="1">IAEA</strain>
    </source>
</reference>
<name>A0A1B0BNB8_9MUSC</name>
<dbReference type="Proteomes" id="UP000092460">
    <property type="component" value="Unassembled WGS sequence"/>
</dbReference>
<dbReference type="AlphaFoldDB" id="A0A1B0BNB8"/>
<evidence type="ECO:0000313" key="2">
    <source>
        <dbReference type="Proteomes" id="UP000092460"/>
    </source>
</evidence>
<proteinExistence type="predicted"/>
<accession>A0A1B0BNB8</accession>
<dbReference type="EMBL" id="JXJN01017315">
    <property type="status" value="NOT_ANNOTATED_CDS"/>
    <property type="molecule type" value="Genomic_DNA"/>
</dbReference>